<dbReference type="PROSITE" id="PS51257">
    <property type="entry name" value="PROKAR_LIPOPROTEIN"/>
    <property type="match status" value="1"/>
</dbReference>
<name>A0ABT7FY33_9CORY</name>
<dbReference type="CDD" id="cd00995">
    <property type="entry name" value="PBP2_NikA_DppA_OppA_like"/>
    <property type="match status" value="1"/>
</dbReference>
<accession>A0ABT7FY33</accession>
<dbReference type="Gene3D" id="3.40.190.10">
    <property type="entry name" value="Periplasmic binding protein-like II"/>
    <property type="match status" value="1"/>
</dbReference>
<feature type="chain" id="PRO_5046390759" evidence="1">
    <location>
        <begin position="22"/>
        <end position="531"/>
    </location>
</feature>
<dbReference type="InterPro" id="IPR039424">
    <property type="entry name" value="SBP_5"/>
</dbReference>
<organism evidence="3 4">
    <name type="scientific">Corynebacterium pseudodiphtheriticum</name>
    <dbReference type="NCBI Taxonomy" id="37637"/>
    <lineage>
        <taxon>Bacteria</taxon>
        <taxon>Bacillati</taxon>
        <taxon>Actinomycetota</taxon>
        <taxon>Actinomycetes</taxon>
        <taxon>Mycobacteriales</taxon>
        <taxon>Corynebacteriaceae</taxon>
        <taxon>Corynebacterium</taxon>
    </lineage>
</organism>
<dbReference type="PANTHER" id="PTHR30290:SF83">
    <property type="entry name" value="ABC TRANSPORTER SUBSTRATE-BINDING PROTEIN"/>
    <property type="match status" value="1"/>
</dbReference>
<dbReference type="Proteomes" id="UP001239759">
    <property type="component" value="Unassembled WGS sequence"/>
</dbReference>
<dbReference type="EMBL" id="JASNUQ010000017">
    <property type="protein sequence ID" value="MDK4290899.1"/>
    <property type="molecule type" value="Genomic_DNA"/>
</dbReference>
<feature type="domain" description="Solute-binding protein family 5" evidence="2">
    <location>
        <begin position="82"/>
        <end position="452"/>
    </location>
</feature>
<dbReference type="PIRSF" id="PIRSF002741">
    <property type="entry name" value="MppA"/>
    <property type="match status" value="1"/>
</dbReference>
<sequence>MKFKKITAVMAALTLGSGLVACSDDSGAGAAGADADGVVSVYGGEPQNPLIPSNTYEALGGRVVDMIYSGLLTYDTDGNTQYEVAESIESNDDNTEFTVKLKDWEFADGTPVTSNSFVDAWNYSVKESHMTSFFMEPIVGYEPGSESMEGLEIVDDKTFKIKLSHPVSDFKERLGYTAFFPLPPEAFDDIEAFGEKPNGNGPYVLEEWNHNSNQLMLPNENYPGDRKPQNGGINYVHYASTDAAYVDVVAGQLDVLDGVPTASYSVFEDDLGSERTYSEPTAIIQAFNIPTNLEHFKGEEGALRRQAISMAFDREEITEAIYQGAATPAVEMSSPVLPGFNDNIEGNEVFEFNPDKAKELWEQANDINDWGNASFKIAINADGGSAAWADAVTNALRNNLEIDAETDAYPDYKSLRDDITNGTIDTAYRAGWQADYPSIGNFIEPQFSTGAESNDTGYSNPEFDELMKKAAEAPTAEEAAEIYNEAQKILFKDLPTIPLWYSHTVAGWSEFVDNVSFNWRGDVEYYKLTKN</sequence>
<dbReference type="RefSeq" id="WP_284587931.1">
    <property type="nucleotide sequence ID" value="NZ_JASNUQ010000017.1"/>
</dbReference>
<dbReference type="InterPro" id="IPR000914">
    <property type="entry name" value="SBP_5_dom"/>
</dbReference>
<keyword evidence="4" id="KW-1185">Reference proteome</keyword>
<feature type="signal peptide" evidence="1">
    <location>
        <begin position="1"/>
        <end position="21"/>
    </location>
</feature>
<dbReference type="Gene3D" id="3.90.76.10">
    <property type="entry name" value="Dipeptide-binding Protein, Domain 1"/>
    <property type="match status" value="1"/>
</dbReference>
<dbReference type="Gene3D" id="3.10.105.10">
    <property type="entry name" value="Dipeptide-binding Protein, Domain 3"/>
    <property type="match status" value="1"/>
</dbReference>
<evidence type="ECO:0000313" key="4">
    <source>
        <dbReference type="Proteomes" id="UP001239759"/>
    </source>
</evidence>
<reference evidence="3 4" key="1">
    <citation type="submission" date="2023-05" db="EMBL/GenBank/DDBJ databases">
        <title>Metabolic capabilities are highly conserved among human nasal-associated Corynebacterium species in pangenomic analyses.</title>
        <authorList>
            <person name="Tran T.H."/>
            <person name="Roberts A.Q."/>
            <person name="Escapa I.F."/>
            <person name="Gao W."/>
            <person name="Conlan S."/>
            <person name="Kong H."/>
            <person name="Segre J.A."/>
            <person name="Kelly M.S."/>
            <person name="Lemon K.P."/>
        </authorList>
    </citation>
    <scope>NUCLEOTIDE SEQUENCE [LARGE SCALE GENOMIC DNA]</scope>
    <source>
        <strain evidence="3 4">KPL3772</strain>
    </source>
</reference>
<gene>
    <name evidence="3" type="ORF">QPX23_09265</name>
</gene>
<evidence type="ECO:0000313" key="3">
    <source>
        <dbReference type="EMBL" id="MDK4290899.1"/>
    </source>
</evidence>
<evidence type="ECO:0000259" key="2">
    <source>
        <dbReference type="Pfam" id="PF00496"/>
    </source>
</evidence>
<evidence type="ECO:0000256" key="1">
    <source>
        <dbReference type="SAM" id="SignalP"/>
    </source>
</evidence>
<dbReference type="Pfam" id="PF00496">
    <property type="entry name" value="SBP_bac_5"/>
    <property type="match status" value="1"/>
</dbReference>
<dbReference type="SUPFAM" id="SSF53850">
    <property type="entry name" value="Periplasmic binding protein-like II"/>
    <property type="match status" value="1"/>
</dbReference>
<protein>
    <submittedName>
        <fullName evidence="3">ABC transporter substrate-binding protein</fullName>
    </submittedName>
</protein>
<keyword evidence="1" id="KW-0732">Signal</keyword>
<dbReference type="PANTHER" id="PTHR30290">
    <property type="entry name" value="PERIPLASMIC BINDING COMPONENT OF ABC TRANSPORTER"/>
    <property type="match status" value="1"/>
</dbReference>
<dbReference type="InterPro" id="IPR030678">
    <property type="entry name" value="Peptide/Ni-bd"/>
</dbReference>
<proteinExistence type="predicted"/>
<comment type="caution">
    <text evidence="3">The sequence shown here is derived from an EMBL/GenBank/DDBJ whole genome shotgun (WGS) entry which is preliminary data.</text>
</comment>